<keyword evidence="3" id="KW-1185">Reference proteome</keyword>
<organism evidence="2 3">
    <name type="scientific">Senna tora</name>
    <dbReference type="NCBI Taxonomy" id="362788"/>
    <lineage>
        <taxon>Eukaryota</taxon>
        <taxon>Viridiplantae</taxon>
        <taxon>Streptophyta</taxon>
        <taxon>Embryophyta</taxon>
        <taxon>Tracheophyta</taxon>
        <taxon>Spermatophyta</taxon>
        <taxon>Magnoliopsida</taxon>
        <taxon>eudicotyledons</taxon>
        <taxon>Gunneridae</taxon>
        <taxon>Pentapetalae</taxon>
        <taxon>rosids</taxon>
        <taxon>fabids</taxon>
        <taxon>Fabales</taxon>
        <taxon>Fabaceae</taxon>
        <taxon>Caesalpinioideae</taxon>
        <taxon>Cassia clade</taxon>
        <taxon>Senna</taxon>
    </lineage>
</organism>
<feature type="chain" id="PRO_5032627883" evidence="1">
    <location>
        <begin position="26"/>
        <end position="138"/>
    </location>
</feature>
<dbReference type="Proteomes" id="UP000634136">
    <property type="component" value="Unassembled WGS sequence"/>
</dbReference>
<name>A0A834WCQ7_9FABA</name>
<reference evidence="2" key="1">
    <citation type="submission" date="2020-09" db="EMBL/GenBank/DDBJ databases">
        <title>Genome-Enabled Discovery of Anthraquinone Biosynthesis in Senna tora.</title>
        <authorList>
            <person name="Kang S.-H."/>
            <person name="Pandey R.P."/>
            <person name="Lee C.-M."/>
            <person name="Sim J.-S."/>
            <person name="Jeong J.-T."/>
            <person name="Choi B.-S."/>
            <person name="Jung M."/>
            <person name="Ginzburg D."/>
            <person name="Zhao K."/>
            <person name="Won S.Y."/>
            <person name="Oh T.-J."/>
            <person name="Yu Y."/>
            <person name="Kim N.-H."/>
            <person name="Lee O.R."/>
            <person name="Lee T.-H."/>
            <person name="Bashyal P."/>
            <person name="Kim T.-S."/>
            <person name="Lee W.-H."/>
            <person name="Kawkins C."/>
            <person name="Kim C.-K."/>
            <person name="Kim J.S."/>
            <person name="Ahn B.O."/>
            <person name="Rhee S.Y."/>
            <person name="Sohng J.K."/>
        </authorList>
    </citation>
    <scope>NUCLEOTIDE SEQUENCE</scope>
    <source>
        <tissue evidence="2">Leaf</tissue>
    </source>
</reference>
<keyword evidence="1" id="KW-0732">Signal</keyword>
<gene>
    <name evidence="2" type="ORF">G2W53_033335</name>
</gene>
<evidence type="ECO:0000313" key="3">
    <source>
        <dbReference type="Proteomes" id="UP000634136"/>
    </source>
</evidence>
<dbReference type="EMBL" id="JAAIUW010000010">
    <property type="protein sequence ID" value="KAF7812359.1"/>
    <property type="molecule type" value="Genomic_DNA"/>
</dbReference>
<protein>
    <submittedName>
        <fullName evidence="2">Uncharacterized protein</fullName>
    </submittedName>
</protein>
<evidence type="ECO:0000313" key="2">
    <source>
        <dbReference type="EMBL" id="KAF7812359.1"/>
    </source>
</evidence>
<proteinExistence type="predicted"/>
<comment type="caution">
    <text evidence="2">The sequence shown here is derived from an EMBL/GenBank/DDBJ whole genome shotgun (WGS) entry which is preliminary data.</text>
</comment>
<accession>A0A834WCQ7</accession>
<sequence length="138" mass="16357">MVFCFFVKNFLLFLLPFRISDIVSAKMTRPDFNIGNWTNERQYRCHWVDKEVAKQVNESREEASQAHEVTRTMLELTKGVWVVARMVLPARGLRGSGMSWRFSWVRYCSYWVLSLTWTSVGKRFILIRPAVTTLTWRD</sequence>
<evidence type="ECO:0000256" key="1">
    <source>
        <dbReference type="SAM" id="SignalP"/>
    </source>
</evidence>
<feature type="signal peptide" evidence="1">
    <location>
        <begin position="1"/>
        <end position="25"/>
    </location>
</feature>
<dbReference type="AlphaFoldDB" id="A0A834WCQ7"/>